<dbReference type="PANTHER" id="PTHR37313:SF1">
    <property type="entry name" value="UPF0749 PROTEIN RV1823"/>
    <property type="match status" value="1"/>
</dbReference>
<dbReference type="InterPro" id="IPR010273">
    <property type="entry name" value="DUF881"/>
</dbReference>
<comment type="caution">
    <text evidence="4">The sequence shown here is derived from an EMBL/GenBank/DDBJ whole genome shotgun (WGS) entry which is preliminary data.</text>
</comment>
<evidence type="ECO:0000256" key="3">
    <source>
        <dbReference type="SAM" id="Phobius"/>
    </source>
</evidence>
<dbReference type="Gene3D" id="3.30.70.1880">
    <property type="entry name" value="Protein of unknown function DUF881"/>
    <property type="match status" value="1"/>
</dbReference>
<evidence type="ECO:0000256" key="1">
    <source>
        <dbReference type="ARBA" id="ARBA00009108"/>
    </source>
</evidence>
<dbReference type="GO" id="GO:0005886">
    <property type="term" value="C:plasma membrane"/>
    <property type="evidence" value="ECO:0007669"/>
    <property type="project" value="TreeGrafter"/>
</dbReference>
<organism evidence="4 5">
    <name type="scientific">Bifidobacterium aerophilum</name>
    <dbReference type="NCBI Taxonomy" id="1798155"/>
    <lineage>
        <taxon>Bacteria</taxon>
        <taxon>Bacillati</taxon>
        <taxon>Actinomycetota</taxon>
        <taxon>Actinomycetes</taxon>
        <taxon>Bifidobacteriales</taxon>
        <taxon>Bifidobacteriaceae</taxon>
        <taxon>Bifidobacterium</taxon>
    </lineage>
</organism>
<sequence length="334" mass="36274">MRAQEPADLVGQVVPDSFPVPEETASVHRRAVFSASIAGIDAHHAALPSDIGQASRRHRRKAHDSSLQLLDDLTNRPMDPLFSDSRLATQRNIPAWERWLTRVIVFLICVAVGFCSSLFVQQLHTDPRKEVRQNWANELEGLNGEVDKLNTEVSELQSQVTAKSKQSGDGSQSDTLIQDELVNGLSKVKGEGVTLTIANPIAADDSSADGTYHRDTTTTQIRLVSDTDLQLFVSLLWQSGAEAIAVNGYRIGVQTSIRTAGQTIMVGVNPVQSPYRIEAIGDRDALATAVGSERQPALYSSLANAGIYPQVSKSRSLTLEAAALGNLSYTRKDE</sequence>
<evidence type="ECO:0000313" key="5">
    <source>
        <dbReference type="Proteomes" id="UP000469194"/>
    </source>
</evidence>
<protein>
    <submittedName>
        <fullName evidence="4">DUF881 domain-containing protein</fullName>
    </submittedName>
</protein>
<reference evidence="4 5" key="1">
    <citation type="submission" date="2019-10" db="EMBL/GenBank/DDBJ databases">
        <title>Bifidobacterium from non-human primates.</title>
        <authorList>
            <person name="Modesto M."/>
        </authorList>
    </citation>
    <scope>NUCLEOTIDE SEQUENCE [LARGE SCALE GENOMIC DNA]</scope>
    <source>
        <strain evidence="4 5">TRE17</strain>
    </source>
</reference>
<keyword evidence="2" id="KW-0175">Coiled coil</keyword>
<keyword evidence="3" id="KW-0472">Membrane</keyword>
<feature type="coiled-coil region" evidence="2">
    <location>
        <begin position="132"/>
        <end position="166"/>
    </location>
</feature>
<comment type="similarity">
    <text evidence="1">Belongs to the UPF0749 family.</text>
</comment>
<keyword evidence="5" id="KW-1185">Reference proteome</keyword>
<accession>A0A6N9Z3Z3</accession>
<keyword evidence="3" id="KW-0812">Transmembrane</keyword>
<proteinExistence type="inferred from homology"/>
<name>A0A6N9Z3Z3_9BIFI</name>
<evidence type="ECO:0000256" key="2">
    <source>
        <dbReference type="SAM" id="Coils"/>
    </source>
</evidence>
<gene>
    <name evidence="4" type="ORF">GFD25_04240</name>
</gene>
<dbReference type="EMBL" id="WHZW01000007">
    <property type="protein sequence ID" value="NEG89221.1"/>
    <property type="molecule type" value="Genomic_DNA"/>
</dbReference>
<evidence type="ECO:0000313" key="4">
    <source>
        <dbReference type="EMBL" id="NEG89221.1"/>
    </source>
</evidence>
<dbReference type="Proteomes" id="UP000469194">
    <property type="component" value="Unassembled WGS sequence"/>
</dbReference>
<dbReference type="Pfam" id="PF05949">
    <property type="entry name" value="DUF881"/>
    <property type="match status" value="1"/>
</dbReference>
<feature type="transmembrane region" description="Helical" evidence="3">
    <location>
        <begin position="99"/>
        <end position="120"/>
    </location>
</feature>
<keyword evidence="3" id="KW-1133">Transmembrane helix</keyword>
<dbReference type="AlphaFoldDB" id="A0A6N9Z3Z3"/>
<dbReference type="PANTHER" id="PTHR37313">
    <property type="entry name" value="UPF0749 PROTEIN RV1825"/>
    <property type="match status" value="1"/>
</dbReference>